<dbReference type="AlphaFoldDB" id="L0KKL0"/>
<evidence type="ECO:0000256" key="1">
    <source>
        <dbReference type="ARBA" id="ARBA00007435"/>
    </source>
</evidence>
<protein>
    <submittedName>
        <fullName evidence="3">Putative endonuclease containing a URI domain</fullName>
    </submittedName>
</protein>
<evidence type="ECO:0000313" key="4">
    <source>
        <dbReference type="Proteomes" id="UP000010998"/>
    </source>
</evidence>
<dbReference type="PANTHER" id="PTHR34477:SF5">
    <property type="entry name" value="BSL5627 PROTEIN"/>
    <property type="match status" value="1"/>
</dbReference>
<comment type="similarity">
    <text evidence="1">Belongs to the UPF0213 family.</text>
</comment>
<name>L0KKL0_MESAW</name>
<dbReference type="InterPro" id="IPR035901">
    <property type="entry name" value="GIY-YIG_endonuc_sf"/>
</dbReference>
<dbReference type="STRING" id="754035.Mesau_03215"/>
<dbReference type="SMART" id="SM00465">
    <property type="entry name" value="GIYc"/>
    <property type="match status" value="1"/>
</dbReference>
<keyword evidence="3" id="KW-0540">Nuclease</keyword>
<keyword evidence="3" id="KW-0255">Endonuclease</keyword>
<keyword evidence="3" id="KW-0378">Hydrolase</keyword>
<proteinExistence type="inferred from homology"/>
<dbReference type="EMBL" id="CP003358">
    <property type="protein sequence ID" value="AGB45586.1"/>
    <property type="molecule type" value="Genomic_DNA"/>
</dbReference>
<dbReference type="SUPFAM" id="SSF82771">
    <property type="entry name" value="GIY-YIG endonuclease"/>
    <property type="match status" value="1"/>
</dbReference>
<gene>
    <name evidence="3" type="ordered locus">Mesau_03215</name>
</gene>
<dbReference type="CDD" id="cd10448">
    <property type="entry name" value="GIY-YIG_unchar_3"/>
    <property type="match status" value="1"/>
</dbReference>
<keyword evidence="4" id="KW-1185">Reference proteome</keyword>
<accession>L0KKL0</accession>
<evidence type="ECO:0000259" key="2">
    <source>
        <dbReference type="PROSITE" id="PS50164"/>
    </source>
</evidence>
<reference evidence="4" key="1">
    <citation type="submission" date="2012-02" db="EMBL/GenBank/DDBJ databases">
        <title>Complete sequence of Mesorhizobium australicum WSM2073.</title>
        <authorList>
            <person name="Lucas S."/>
            <person name="Han J."/>
            <person name="Lapidus A."/>
            <person name="Cheng J.-F."/>
            <person name="Goodwin L."/>
            <person name="Pitluck S."/>
            <person name="Peters L."/>
            <person name="Gu W."/>
            <person name="Detter J.C."/>
            <person name="Han C."/>
            <person name="Tapia R."/>
            <person name="Land M."/>
            <person name="Hauser L."/>
            <person name="Kyrpides N."/>
            <person name="Ivanova N."/>
            <person name="Pagani I."/>
            <person name="Reeve W.G."/>
            <person name="Howieson J.G."/>
            <person name="Tiwari R.P."/>
            <person name="O'Hara G.W."/>
            <person name="Atkins C.A."/>
            <person name="Ronson C.W."/>
            <person name="Nandasena K.G."/>
            <person name="Woyke T."/>
        </authorList>
    </citation>
    <scope>NUCLEOTIDE SEQUENCE [LARGE SCALE GENOMIC DNA]</scope>
    <source>
        <strain evidence="4">LMG 24608 / HAMBI 3006 / WSM2073</strain>
    </source>
</reference>
<dbReference type="HOGENOM" id="CLU_1872971_0_0_5"/>
<organism evidence="3 4">
    <name type="scientific">Mesorhizobium australicum (strain HAMBI 3006 / LMG 24608 / WSM2073)</name>
    <dbReference type="NCBI Taxonomy" id="754035"/>
    <lineage>
        <taxon>Bacteria</taxon>
        <taxon>Pseudomonadati</taxon>
        <taxon>Pseudomonadota</taxon>
        <taxon>Alphaproteobacteria</taxon>
        <taxon>Hyphomicrobiales</taxon>
        <taxon>Phyllobacteriaceae</taxon>
        <taxon>Mesorhizobium</taxon>
    </lineage>
</organism>
<dbReference type="eggNOG" id="COG2827">
    <property type="taxonomic scope" value="Bacteria"/>
</dbReference>
<dbReference type="PANTHER" id="PTHR34477">
    <property type="entry name" value="UPF0213 PROTEIN YHBQ"/>
    <property type="match status" value="1"/>
</dbReference>
<dbReference type="PROSITE" id="PS50164">
    <property type="entry name" value="GIY_YIG"/>
    <property type="match status" value="1"/>
</dbReference>
<dbReference type="KEGG" id="mam:Mesau_03215"/>
<dbReference type="Proteomes" id="UP000010998">
    <property type="component" value="Chromosome"/>
</dbReference>
<evidence type="ECO:0000313" key="3">
    <source>
        <dbReference type="EMBL" id="AGB45586.1"/>
    </source>
</evidence>
<dbReference type="InterPro" id="IPR000305">
    <property type="entry name" value="GIY-YIG_endonuc"/>
</dbReference>
<feature type="domain" description="GIY-YIG" evidence="2">
    <location>
        <begin position="1"/>
        <end position="77"/>
    </location>
</feature>
<dbReference type="InterPro" id="IPR050190">
    <property type="entry name" value="UPF0213_domain"/>
</dbReference>
<dbReference type="Pfam" id="PF01541">
    <property type="entry name" value="GIY-YIG"/>
    <property type="match status" value="1"/>
</dbReference>
<dbReference type="Gene3D" id="3.40.1440.10">
    <property type="entry name" value="GIY-YIG endonuclease"/>
    <property type="match status" value="1"/>
</dbReference>
<dbReference type="GO" id="GO:0004519">
    <property type="term" value="F:endonuclease activity"/>
    <property type="evidence" value="ECO:0007669"/>
    <property type="project" value="UniProtKB-KW"/>
</dbReference>
<sequence>MTGYVYMTASQKGGTIYIGVTNDLGRRMPEHKSGEGSRFTRRYGVQRLVWYEEHFDIRDAIQREKSLKRWSRQWKIELIEKTNPEWFELFRGTGWSRFDGVSSEVGARFGTVFTRRKRRGILGSAPRRFAPCSALG</sequence>